<dbReference type="InParanoid" id="A0A068UIA8"/>
<evidence type="ECO:0000313" key="3">
    <source>
        <dbReference type="Proteomes" id="UP000295252"/>
    </source>
</evidence>
<evidence type="ECO:0000313" key="2">
    <source>
        <dbReference type="EMBL" id="CDP07368.1"/>
    </source>
</evidence>
<reference evidence="3" key="1">
    <citation type="journal article" date="2014" name="Science">
        <title>The coffee genome provides insight into the convergent evolution of caffeine biosynthesis.</title>
        <authorList>
            <person name="Denoeud F."/>
            <person name="Carretero-Paulet L."/>
            <person name="Dereeper A."/>
            <person name="Droc G."/>
            <person name="Guyot R."/>
            <person name="Pietrella M."/>
            <person name="Zheng C."/>
            <person name="Alberti A."/>
            <person name="Anthony F."/>
            <person name="Aprea G."/>
            <person name="Aury J.M."/>
            <person name="Bento P."/>
            <person name="Bernard M."/>
            <person name="Bocs S."/>
            <person name="Campa C."/>
            <person name="Cenci A."/>
            <person name="Combes M.C."/>
            <person name="Crouzillat D."/>
            <person name="Da Silva C."/>
            <person name="Daddiego L."/>
            <person name="De Bellis F."/>
            <person name="Dussert S."/>
            <person name="Garsmeur O."/>
            <person name="Gayraud T."/>
            <person name="Guignon V."/>
            <person name="Jahn K."/>
            <person name="Jamilloux V."/>
            <person name="Joet T."/>
            <person name="Labadie K."/>
            <person name="Lan T."/>
            <person name="Leclercq J."/>
            <person name="Lepelley M."/>
            <person name="Leroy T."/>
            <person name="Li L.T."/>
            <person name="Librado P."/>
            <person name="Lopez L."/>
            <person name="Munoz A."/>
            <person name="Noel B."/>
            <person name="Pallavicini A."/>
            <person name="Perrotta G."/>
            <person name="Poncet V."/>
            <person name="Pot D."/>
            <person name="Priyono X."/>
            <person name="Rigoreau M."/>
            <person name="Rouard M."/>
            <person name="Rozas J."/>
            <person name="Tranchant-Dubreuil C."/>
            <person name="VanBuren R."/>
            <person name="Zhang Q."/>
            <person name="Andrade A.C."/>
            <person name="Argout X."/>
            <person name="Bertrand B."/>
            <person name="de Kochko A."/>
            <person name="Graziosi G."/>
            <person name="Henry R.J."/>
            <person name="Jayarama X."/>
            <person name="Ming R."/>
            <person name="Nagai C."/>
            <person name="Rounsley S."/>
            <person name="Sankoff D."/>
            <person name="Giuliano G."/>
            <person name="Albert V.A."/>
            <person name="Wincker P."/>
            <person name="Lashermes P."/>
        </authorList>
    </citation>
    <scope>NUCLEOTIDE SEQUENCE [LARGE SCALE GENOMIC DNA]</scope>
    <source>
        <strain evidence="3">cv. DH200-94</strain>
    </source>
</reference>
<dbReference type="SUPFAM" id="SSF52266">
    <property type="entry name" value="SGNH hydrolase"/>
    <property type="match status" value="1"/>
</dbReference>
<name>A0A068UIA8_COFCA</name>
<organism evidence="2 3">
    <name type="scientific">Coffea canephora</name>
    <name type="common">Robusta coffee</name>
    <dbReference type="NCBI Taxonomy" id="49390"/>
    <lineage>
        <taxon>Eukaryota</taxon>
        <taxon>Viridiplantae</taxon>
        <taxon>Streptophyta</taxon>
        <taxon>Embryophyta</taxon>
        <taxon>Tracheophyta</taxon>
        <taxon>Spermatophyta</taxon>
        <taxon>Magnoliopsida</taxon>
        <taxon>eudicotyledons</taxon>
        <taxon>Gunneridae</taxon>
        <taxon>Pentapetalae</taxon>
        <taxon>asterids</taxon>
        <taxon>lamiids</taxon>
        <taxon>Gentianales</taxon>
        <taxon>Rubiaceae</taxon>
        <taxon>Ixoroideae</taxon>
        <taxon>Gardenieae complex</taxon>
        <taxon>Bertiereae - Coffeeae clade</taxon>
        <taxon>Coffeeae</taxon>
        <taxon>Coffea</taxon>
    </lineage>
</organism>
<dbReference type="InterPro" id="IPR050592">
    <property type="entry name" value="GDSL_lipolytic_enzyme"/>
</dbReference>
<gene>
    <name evidence="2" type="ORF">GSCOC_T00024609001</name>
</gene>
<dbReference type="Proteomes" id="UP000295252">
    <property type="component" value="Chromosome II"/>
</dbReference>
<dbReference type="Gene3D" id="3.40.50.1110">
    <property type="entry name" value="SGNH hydrolase"/>
    <property type="match status" value="1"/>
</dbReference>
<sequence>MGFLIMKRSSNFTRSRLLSVALFYYCCLFLLMFSDTGEARVKLPKNATVTAIFAFGDSIVDQGNNNNLSTLVKCNFHPYGKDFAGGVPTGRFCNAKTPPDIIAEELGVKDIVPAYLDPHLQPNDLQTGVSFASGGSGYDPQTPQLVSVISLQQQLEYFKEYIGKLKGLVGGEKASYILANAMFLIVAGSDDIANTYFTFGIRKAQYDVNSYADLVVSSASSFIQDLHKLGASKIAVFSVPPIGCVPSQRTLAGGSLRVCASSQNQAAQLVNGKLSAEISSLSRNYPQGKIVYVEVFQPLLDIIQNPRNYGFEVVDYGCCGTGQVEVAILCNEYTKTCEDDSKYLFWDSYHPTEQGYRMLVKQILKNYLNDFF</sequence>
<evidence type="ECO:0000256" key="1">
    <source>
        <dbReference type="ARBA" id="ARBA00008668"/>
    </source>
</evidence>
<dbReference type="Gramene" id="CDP07368">
    <property type="protein sequence ID" value="CDP07368"/>
    <property type="gene ID" value="GSCOC_T00024609001"/>
</dbReference>
<dbReference type="STRING" id="49390.A0A068UIA8"/>
<dbReference type="Pfam" id="PF00657">
    <property type="entry name" value="Lipase_GDSL"/>
    <property type="match status" value="1"/>
</dbReference>
<accession>A0A068UIA8</accession>
<dbReference type="OrthoDB" id="1600564at2759"/>
<dbReference type="AlphaFoldDB" id="A0A068UIA8"/>
<keyword evidence="3" id="KW-1185">Reference proteome</keyword>
<dbReference type="PANTHER" id="PTHR45642:SF95">
    <property type="entry name" value="GDSL-LIKE LIPASE_ACYLHYDROLASE FAMILY PROTEIN, EXPRESSED"/>
    <property type="match status" value="1"/>
</dbReference>
<comment type="similarity">
    <text evidence="1">Belongs to the 'GDSL' lipolytic enzyme family.</text>
</comment>
<dbReference type="InterPro" id="IPR036514">
    <property type="entry name" value="SGNH_hydro_sf"/>
</dbReference>
<dbReference type="PANTHER" id="PTHR45642">
    <property type="entry name" value="GDSL ESTERASE/LIPASE EXL3"/>
    <property type="match status" value="1"/>
</dbReference>
<dbReference type="FunCoup" id="A0A068UIA8">
    <property type="interactions" value="93"/>
</dbReference>
<protein>
    <recommendedName>
        <fullName evidence="4">GDSL esterase/lipase EXL3-like</fullName>
    </recommendedName>
</protein>
<dbReference type="PhylomeDB" id="A0A068UIA8"/>
<dbReference type="InterPro" id="IPR001087">
    <property type="entry name" value="GDSL"/>
</dbReference>
<dbReference type="OMA" id="YLPMAMG"/>
<dbReference type="EMBL" id="HG739110">
    <property type="protein sequence ID" value="CDP07368.1"/>
    <property type="molecule type" value="Genomic_DNA"/>
</dbReference>
<dbReference type="GO" id="GO:0016788">
    <property type="term" value="F:hydrolase activity, acting on ester bonds"/>
    <property type="evidence" value="ECO:0007669"/>
    <property type="project" value="InterPro"/>
</dbReference>
<dbReference type="FunFam" id="3.40.50.1110:FF:000003">
    <property type="entry name" value="GDSL esterase/lipase APG"/>
    <property type="match status" value="1"/>
</dbReference>
<dbReference type="InterPro" id="IPR035669">
    <property type="entry name" value="SGNH_plant_lipase-like"/>
</dbReference>
<dbReference type="CDD" id="cd01837">
    <property type="entry name" value="SGNH_plant_lipase_like"/>
    <property type="match status" value="1"/>
</dbReference>
<evidence type="ECO:0008006" key="4">
    <source>
        <dbReference type="Google" id="ProtNLM"/>
    </source>
</evidence>
<proteinExistence type="inferred from homology"/>